<dbReference type="Pfam" id="PF20155">
    <property type="entry name" value="TMP_3"/>
    <property type="match status" value="1"/>
</dbReference>
<feature type="compositionally biased region" description="Basic and acidic residues" evidence="1">
    <location>
        <begin position="53"/>
        <end position="65"/>
    </location>
</feature>
<feature type="region of interest" description="Disordered" evidence="1">
    <location>
        <begin position="36"/>
        <end position="65"/>
    </location>
</feature>
<feature type="compositionally biased region" description="Basic residues" evidence="1">
    <location>
        <begin position="775"/>
        <end position="787"/>
    </location>
</feature>
<dbReference type="Proteomes" id="UP000310673">
    <property type="component" value="Chromosome"/>
</dbReference>
<dbReference type="KEGG" id="lft:FG051_05480"/>
<organism evidence="3 4">
    <name type="scientific">Companilactobacillus futsaii</name>
    <dbReference type="NCBI Taxonomy" id="938155"/>
    <lineage>
        <taxon>Bacteria</taxon>
        <taxon>Bacillati</taxon>
        <taxon>Bacillota</taxon>
        <taxon>Bacilli</taxon>
        <taxon>Lactobacillales</taxon>
        <taxon>Lactobacillaceae</taxon>
        <taxon>Companilactobacillus</taxon>
    </lineage>
</organism>
<dbReference type="InterPro" id="IPR013491">
    <property type="entry name" value="Tape_meas_N"/>
</dbReference>
<dbReference type="NCBIfam" id="TIGR02675">
    <property type="entry name" value="tape_meas_nterm"/>
    <property type="match status" value="1"/>
</dbReference>
<feature type="region of interest" description="Disordered" evidence="1">
    <location>
        <begin position="769"/>
        <end position="792"/>
    </location>
</feature>
<dbReference type="RefSeq" id="WP_057815955.1">
    <property type="nucleotide sequence ID" value="NZ_CP040736.1"/>
</dbReference>
<feature type="domain" description="Tape measure protein N-terminal" evidence="2">
    <location>
        <begin position="165"/>
        <end position="356"/>
    </location>
</feature>
<reference evidence="3 4" key="1">
    <citation type="submission" date="2019-05" db="EMBL/GenBank/DDBJ databases">
        <title>Genome Sequence of Lactobacillus futsaii Y97, a Potential Probiotic Strain Isolated from the Futsai of Taiwan.</title>
        <authorList>
            <person name="Du X."/>
        </authorList>
    </citation>
    <scope>NUCLEOTIDE SEQUENCE [LARGE SCALE GENOMIC DNA]</scope>
    <source>
        <strain evidence="3 4">Y97</strain>
    </source>
</reference>
<evidence type="ECO:0000313" key="4">
    <source>
        <dbReference type="Proteomes" id="UP000310673"/>
    </source>
</evidence>
<name>A0A5B7T358_9LACO</name>
<accession>A0A5B7T358</accession>
<proteinExistence type="predicted"/>
<dbReference type="STRING" id="1423818.FC88_GL001782"/>
<protein>
    <submittedName>
        <fullName evidence="3">Tape measure protein</fullName>
    </submittedName>
</protein>
<evidence type="ECO:0000259" key="2">
    <source>
        <dbReference type="Pfam" id="PF20155"/>
    </source>
</evidence>
<evidence type="ECO:0000256" key="1">
    <source>
        <dbReference type="SAM" id="MobiDB-lite"/>
    </source>
</evidence>
<dbReference type="EMBL" id="CP040736">
    <property type="protein sequence ID" value="QCX24591.1"/>
    <property type="molecule type" value="Genomic_DNA"/>
</dbReference>
<evidence type="ECO:0000313" key="3">
    <source>
        <dbReference type="EMBL" id="QCX24591.1"/>
    </source>
</evidence>
<gene>
    <name evidence="3" type="ORF">FG051_05480</name>
</gene>
<sequence>MADGTIDIDLVLNKDKFTPDLESAKQLIRNFGDNAGDKMDESFKNNSSKVSNKAKETHEKVKSELGDTVTQKIKAQTEDVNSKVNRIKKEEESLKKPVKTKFKADFSNFNHNMGSAMDKVRDLKEQSGKIRGVFSGAFFGGIASNAAISGFNAIKSAVTGVVGAGIEYNKQMQTMNATWTTLTGSSKKGKQMVKMTTDMAAAAANSVPMVQDLNSKLYAVTNNAERTGKLTKAMLTLQDAFGQSDASVQNFATQWSQMEANGKISAQDMMSFVNVFPKIRTELLKTMQQQTNNSSLTMKQMNDMMSAGKISSATMDEVLIHMQKKYKSATENFGATSEGMVRTIKGRLPALIGEITQPFFDMSNPLFKSVSSWVSDPKTDDVFKQASKKVSNGMNNVMSAFSNQVGNTNMSSVLNGAVNKISKGLTDSLDWVADHAKSITGIFKSVGSIGSNLTIGYIDGLASLFKIFIGAKGDGVNAIADGLERIAKHKTAIQVLGGILAGMWATSKITNYMLKIQSLIKLFKGLKTIALGTDLAKGAEGATASAGKGGILSKILGSGSLAKATNVGKSIGGKLVLGLNIAFDAFDIFKGITSKSRDERFTRTGKGIGGLIGTGIGVVFGGGVGATIGNIIGRMAGKWAGKATLNFSNGWNDWAKGFKPKGIIAKIGFNTHEAMHNWNNIIAKIESKHPVIGFGIRLVKSSIESEFNIVKDMFKVAFGIKSSIWDVVSNAFLGRFDKIIPALKKRWTGIFEGFKDDFENVKNIFTSDNSETRGGKSRSRRTKKSMSKKISTSKAIQDVATTHVSKKDIKNVKDMVPAIKKYKKALSGLKSFLKKNNPNKELTAISKNIKGSTKGWNKLAKPIKSIGNAFKTLAKFAKSMSKKDAFAQLNKDLPKLEKTLKKNKIATYLNKMDKDLKKNKLGKTFKNLSNSIKKNTSSWKNFVKPLKQVEKGFKTLISFSKQIKKSDPFSKLNKDFKKLHKTLKKNDIVKDFKRLNTGLKKNDPSKRIKKIDREIKKSTPIWRQFAKQVRVVNSTFKTLNTFSKRMSKSDPFSKLNRDFQRLSKTLKRDNIGKELQEQVSLANKATKGSKFATQFDNSVNKIIRRLRSFKKTFNSDWRDVWTKANSDEKSKVSKLDSTFVNETNRILNSESKFSSKFLDTWSSWLGSMKKSFRSAFNSLPGIANKDMGKVIAQINKGIGGVNTVIGAFGGKKLGLAQFAGGTSGYAGGLAVVGEQGYELAYDKRHGIYPVGTKGEEIRYLDQDTSIMPHSMSKQFMSMVAGLPHHANGKGDASNDMMDYLITHLDTIKKDPMPLLKKSFDKKAKFTGSPFVRQFGPALENGLLKSISEPFKKELSDMDFSMGGNYDPKMIKAAALMMKVNPSDSFIKMLQSVIQSESGGRNIVQQIQDMNSGGNEARGILQYTPPTFSYYAVPGHTNIMNPFDQLLAFFNNSDWQSSIGPTSIWGTSKIDWLHSGPQGRPRFGNGGWSDKEAIFGEIPGEPEVAINPNRDSADQLIMEAIKKRVEKNPNGAMAKALKTIHNSRNQAHEFTGKSISNANASIGRGNVGINSNNLGNITVNTLLDNGVIVQGTYPLMKAMQAKEISIQSKKGGLH</sequence>